<sequence>MDKKSQIIKRLAEHIGVEPEDIDEDDAFLTDLHMNPMEMSDFVHSLTSLDLDVSHLNLAEIETIADLLEVLGAVEIS</sequence>
<dbReference type="Pfam" id="PF00550">
    <property type="entry name" value="PP-binding"/>
    <property type="match status" value="1"/>
</dbReference>
<comment type="caution">
    <text evidence="2">The sequence shown here is derived from an EMBL/GenBank/DDBJ whole genome shotgun (WGS) entry which is preliminary data.</text>
</comment>
<evidence type="ECO:0000313" key="2">
    <source>
        <dbReference type="EMBL" id="KKT67851.1"/>
    </source>
</evidence>
<dbReference type="InterPro" id="IPR036736">
    <property type="entry name" value="ACP-like_sf"/>
</dbReference>
<dbReference type="AlphaFoldDB" id="A0A0G1J877"/>
<feature type="domain" description="Carrier" evidence="1">
    <location>
        <begin position="6"/>
        <end position="70"/>
    </location>
</feature>
<dbReference type="InterPro" id="IPR009081">
    <property type="entry name" value="PP-bd_ACP"/>
</dbReference>
<evidence type="ECO:0000313" key="3">
    <source>
        <dbReference type="Proteomes" id="UP000033901"/>
    </source>
</evidence>
<dbReference type="Proteomes" id="UP000033901">
    <property type="component" value="Unassembled WGS sequence"/>
</dbReference>
<dbReference type="Gene3D" id="1.10.1200.10">
    <property type="entry name" value="ACP-like"/>
    <property type="match status" value="1"/>
</dbReference>
<dbReference type="SUPFAM" id="SSF47336">
    <property type="entry name" value="ACP-like"/>
    <property type="match status" value="1"/>
</dbReference>
<organism evidence="2 3">
    <name type="scientific">Candidatus Curtissbacteria bacterium GW2011_GWC1_44_33</name>
    <dbReference type="NCBI Taxonomy" id="1618413"/>
    <lineage>
        <taxon>Bacteria</taxon>
        <taxon>Candidatus Curtissiibacteriota</taxon>
    </lineage>
</organism>
<protein>
    <recommendedName>
        <fullName evidence="1">Carrier domain-containing protein</fullName>
    </recommendedName>
</protein>
<accession>A0A0G1J877</accession>
<proteinExistence type="predicted"/>
<name>A0A0G1J877_9BACT</name>
<gene>
    <name evidence="2" type="ORF">UW61_C0001G0010</name>
</gene>
<reference evidence="2 3" key="1">
    <citation type="journal article" date="2015" name="Nature">
        <title>rRNA introns, odd ribosomes, and small enigmatic genomes across a large radiation of phyla.</title>
        <authorList>
            <person name="Brown C.T."/>
            <person name="Hug L.A."/>
            <person name="Thomas B.C."/>
            <person name="Sharon I."/>
            <person name="Castelle C.J."/>
            <person name="Singh A."/>
            <person name="Wilkins M.J."/>
            <person name="Williams K.H."/>
            <person name="Banfield J.F."/>
        </authorList>
    </citation>
    <scope>NUCLEOTIDE SEQUENCE [LARGE SCALE GENOMIC DNA]</scope>
</reference>
<evidence type="ECO:0000259" key="1">
    <source>
        <dbReference type="Pfam" id="PF00550"/>
    </source>
</evidence>
<dbReference type="EMBL" id="LCIZ01000001">
    <property type="protein sequence ID" value="KKT67851.1"/>
    <property type="molecule type" value="Genomic_DNA"/>
</dbReference>